<gene>
    <name evidence="2" type="ORF">DOTSEDRAFT_36538</name>
</gene>
<name>N1PJI7_DOTSN</name>
<reference evidence="2 3" key="2">
    <citation type="journal article" date="2012" name="PLoS Pathog.">
        <title>Diverse lifestyles and strategies of plant pathogenesis encoded in the genomes of eighteen Dothideomycetes fungi.</title>
        <authorList>
            <person name="Ohm R.A."/>
            <person name="Feau N."/>
            <person name="Henrissat B."/>
            <person name="Schoch C.L."/>
            <person name="Horwitz B.A."/>
            <person name="Barry K.W."/>
            <person name="Condon B.J."/>
            <person name="Copeland A.C."/>
            <person name="Dhillon B."/>
            <person name="Glaser F."/>
            <person name="Hesse C.N."/>
            <person name="Kosti I."/>
            <person name="LaButti K."/>
            <person name="Lindquist E.A."/>
            <person name="Lucas S."/>
            <person name="Salamov A.A."/>
            <person name="Bradshaw R.E."/>
            <person name="Ciuffetti L."/>
            <person name="Hamelin R.C."/>
            <person name="Kema G.H.J."/>
            <person name="Lawrence C."/>
            <person name="Scott J.A."/>
            <person name="Spatafora J.W."/>
            <person name="Turgeon B.G."/>
            <person name="de Wit P.J.G.M."/>
            <person name="Zhong S."/>
            <person name="Goodwin S.B."/>
            <person name="Grigoriev I.V."/>
        </authorList>
    </citation>
    <scope>NUCLEOTIDE SEQUENCE [LARGE SCALE GENOMIC DNA]</scope>
    <source>
        <strain evidence="3">NZE10 / CBS 128990</strain>
    </source>
</reference>
<organism evidence="2 3">
    <name type="scientific">Dothistroma septosporum (strain NZE10 / CBS 128990)</name>
    <name type="common">Red band needle blight fungus</name>
    <name type="synonym">Mycosphaerella pini</name>
    <dbReference type="NCBI Taxonomy" id="675120"/>
    <lineage>
        <taxon>Eukaryota</taxon>
        <taxon>Fungi</taxon>
        <taxon>Dikarya</taxon>
        <taxon>Ascomycota</taxon>
        <taxon>Pezizomycotina</taxon>
        <taxon>Dothideomycetes</taxon>
        <taxon>Dothideomycetidae</taxon>
        <taxon>Mycosphaerellales</taxon>
        <taxon>Mycosphaerellaceae</taxon>
        <taxon>Dothistroma</taxon>
    </lineage>
</organism>
<reference evidence="3" key="1">
    <citation type="journal article" date="2012" name="PLoS Genet.">
        <title>The genomes of the fungal plant pathogens Cladosporium fulvum and Dothistroma septosporum reveal adaptation to different hosts and lifestyles but also signatures of common ancestry.</title>
        <authorList>
            <person name="de Wit P.J.G.M."/>
            <person name="van der Burgt A."/>
            <person name="Oekmen B."/>
            <person name="Stergiopoulos I."/>
            <person name="Abd-Elsalam K.A."/>
            <person name="Aerts A.L."/>
            <person name="Bahkali A.H."/>
            <person name="Beenen H.G."/>
            <person name="Chettri P."/>
            <person name="Cox M.P."/>
            <person name="Datema E."/>
            <person name="de Vries R.P."/>
            <person name="Dhillon B."/>
            <person name="Ganley A.R."/>
            <person name="Griffiths S.A."/>
            <person name="Guo Y."/>
            <person name="Hamelin R.C."/>
            <person name="Henrissat B."/>
            <person name="Kabir M.S."/>
            <person name="Jashni M.K."/>
            <person name="Kema G."/>
            <person name="Klaubauf S."/>
            <person name="Lapidus A."/>
            <person name="Levasseur A."/>
            <person name="Lindquist E."/>
            <person name="Mehrabi R."/>
            <person name="Ohm R.A."/>
            <person name="Owen T.J."/>
            <person name="Salamov A."/>
            <person name="Schwelm A."/>
            <person name="Schijlen E."/>
            <person name="Sun H."/>
            <person name="van den Burg H.A."/>
            <person name="van Ham R.C.H.J."/>
            <person name="Zhang S."/>
            <person name="Goodwin S.B."/>
            <person name="Grigoriev I.V."/>
            <person name="Collemare J."/>
            <person name="Bradshaw R.E."/>
        </authorList>
    </citation>
    <scope>NUCLEOTIDE SEQUENCE [LARGE SCALE GENOMIC DNA]</scope>
    <source>
        <strain evidence="3">NZE10 / CBS 128990</strain>
    </source>
</reference>
<dbReference type="HOGENOM" id="CLU_1277588_0_0_1"/>
<evidence type="ECO:0000313" key="2">
    <source>
        <dbReference type="EMBL" id="EME42733.1"/>
    </source>
</evidence>
<feature type="region of interest" description="Disordered" evidence="1">
    <location>
        <begin position="24"/>
        <end position="44"/>
    </location>
</feature>
<feature type="compositionally biased region" description="Basic and acidic residues" evidence="1">
    <location>
        <begin position="24"/>
        <end position="34"/>
    </location>
</feature>
<protein>
    <submittedName>
        <fullName evidence="2">Uncharacterized protein</fullName>
    </submittedName>
</protein>
<accession>N1PJI7</accession>
<evidence type="ECO:0000313" key="3">
    <source>
        <dbReference type="Proteomes" id="UP000016933"/>
    </source>
</evidence>
<keyword evidence="3" id="KW-1185">Reference proteome</keyword>
<dbReference type="AlphaFoldDB" id="N1PJI7"/>
<dbReference type="EMBL" id="KB446541">
    <property type="protein sequence ID" value="EME42733.1"/>
    <property type="molecule type" value="Genomic_DNA"/>
</dbReference>
<dbReference type="Proteomes" id="UP000016933">
    <property type="component" value="Unassembled WGS sequence"/>
</dbReference>
<evidence type="ECO:0000256" key="1">
    <source>
        <dbReference type="SAM" id="MobiDB-lite"/>
    </source>
</evidence>
<proteinExistence type="predicted"/>
<sequence length="216" mass="23308">MSPNDIHPIETFCREKTRFSRFFDDDSGHADHSRPPVTVPDTDMPSMFPQCAPTPVADYITKNGNVVGGFPIERVARPIIDLVTNFRDMDGLWRLACGAHWNTKEPPKEVRATLHDARRFFEISGCRRGGATQVGNIGKTVACDGGASEGANRLLATGSGVTRDCRQRIPTLAAFDREVASVGGRKAGSARRCEVANAGGRKLGSPGGRKAVSVEE</sequence>